<evidence type="ECO:0000256" key="1">
    <source>
        <dbReference type="SAM" id="Phobius"/>
    </source>
</evidence>
<reference evidence="2" key="1">
    <citation type="submission" date="2024-06" db="EMBL/GenBank/DDBJ databases">
        <title>Caulobacter inopinatus, sp. nov.</title>
        <authorList>
            <person name="Donachie S.P."/>
        </authorList>
    </citation>
    <scope>NUCLEOTIDE SEQUENCE</scope>
    <source>
        <strain evidence="2">73W</strain>
    </source>
</reference>
<dbReference type="AlphaFoldDB" id="A0AB39KY04"/>
<accession>A0AB39KY04</accession>
<feature type="transmembrane region" description="Helical" evidence="1">
    <location>
        <begin position="38"/>
        <end position="58"/>
    </location>
</feature>
<protein>
    <submittedName>
        <fullName evidence="2">Uncharacterized protein</fullName>
    </submittedName>
</protein>
<sequence>MNSPLFRLASTCFTVSMMAGSALLISGFFLMVVTGYGFGFWAGVCAMFTGVTICWLSLSAKHLLRWWPGRRDV</sequence>
<evidence type="ECO:0000313" key="2">
    <source>
        <dbReference type="EMBL" id="XDO98482.1"/>
    </source>
</evidence>
<dbReference type="RefSeq" id="WP_369062357.1">
    <property type="nucleotide sequence ID" value="NZ_CP158375.1"/>
</dbReference>
<name>A0AB39KY04_9CAUL</name>
<keyword evidence="1" id="KW-1133">Transmembrane helix</keyword>
<proteinExistence type="predicted"/>
<keyword evidence="1" id="KW-0812">Transmembrane</keyword>
<gene>
    <name evidence="2" type="ORF">ABOZ73_08725</name>
</gene>
<feature type="transmembrane region" description="Helical" evidence="1">
    <location>
        <begin position="12"/>
        <end position="32"/>
    </location>
</feature>
<keyword evidence="1" id="KW-0472">Membrane</keyword>
<organism evidence="2">
    <name type="scientific">Caulobacter sp. 73W</name>
    <dbReference type="NCBI Taxonomy" id="3161137"/>
    <lineage>
        <taxon>Bacteria</taxon>
        <taxon>Pseudomonadati</taxon>
        <taxon>Pseudomonadota</taxon>
        <taxon>Alphaproteobacteria</taxon>
        <taxon>Caulobacterales</taxon>
        <taxon>Caulobacteraceae</taxon>
        <taxon>Caulobacter</taxon>
    </lineage>
</organism>
<dbReference type="EMBL" id="CP158375">
    <property type="protein sequence ID" value="XDO98482.1"/>
    <property type="molecule type" value="Genomic_DNA"/>
</dbReference>